<dbReference type="EMBL" id="CAJVQB010027532">
    <property type="protein sequence ID" value="CAG8810710.1"/>
    <property type="molecule type" value="Genomic_DNA"/>
</dbReference>
<comment type="caution">
    <text evidence="1">The sequence shown here is derived from an EMBL/GenBank/DDBJ whole genome shotgun (WGS) entry which is preliminary data.</text>
</comment>
<proteinExistence type="predicted"/>
<gene>
    <name evidence="1" type="ORF">GMARGA_LOCUS25156</name>
</gene>
<dbReference type="PANTHER" id="PTHR11102:SF160">
    <property type="entry name" value="ERAD-ASSOCIATED E3 UBIQUITIN-PROTEIN LIGASE COMPONENT HRD3"/>
    <property type="match status" value="1"/>
</dbReference>
<evidence type="ECO:0000313" key="1">
    <source>
        <dbReference type="EMBL" id="CAG8810710.1"/>
    </source>
</evidence>
<evidence type="ECO:0000313" key="2">
    <source>
        <dbReference type="Proteomes" id="UP000789901"/>
    </source>
</evidence>
<dbReference type="Proteomes" id="UP000789901">
    <property type="component" value="Unassembled WGS sequence"/>
</dbReference>
<accession>A0ABN7W116</accession>
<keyword evidence="2" id="KW-1185">Reference proteome</keyword>
<protein>
    <submittedName>
        <fullName evidence="1">42551_t:CDS:1</fullName>
    </submittedName>
</protein>
<dbReference type="InterPro" id="IPR011990">
    <property type="entry name" value="TPR-like_helical_dom_sf"/>
</dbReference>
<sequence>METELQPIPKKDYKKIEENSISLNIPTPFDMIIYHFDHEFLTKHVQRRKLLINDSKQIKIEMENREFLEKYWKVNELITYWYGYYLNEGIGGEKNVKEASDLFKQAADKNVLGAQLCYAFSLLNEDKREEFIEYLTQVADNGNYKAQFHLGKLYLKGKVGF</sequence>
<dbReference type="PANTHER" id="PTHR11102">
    <property type="entry name" value="SEL-1-LIKE PROTEIN"/>
    <property type="match status" value="1"/>
</dbReference>
<reference evidence="1 2" key="1">
    <citation type="submission" date="2021-06" db="EMBL/GenBank/DDBJ databases">
        <authorList>
            <person name="Kallberg Y."/>
            <person name="Tangrot J."/>
            <person name="Rosling A."/>
        </authorList>
    </citation>
    <scope>NUCLEOTIDE SEQUENCE [LARGE SCALE GENOMIC DNA]</scope>
    <source>
        <strain evidence="1 2">120-4 pot B 10/14</strain>
    </source>
</reference>
<dbReference type="Gene3D" id="1.25.40.10">
    <property type="entry name" value="Tetratricopeptide repeat domain"/>
    <property type="match status" value="1"/>
</dbReference>
<dbReference type="SUPFAM" id="SSF81901">
    <property type="entry name" value="HCP-like"/>
    <property type="match status" value="1"/>
</dbReference>
<dbReference type="InterPro" id="IPR050767">
    <property type="entry name" value="Sel1_AlgK"/>
</dbReference>
<organism evidence="1 2">
    <name type="scientific">Gigaspora margarita</name>
    <dbReference type="NCBI Taxonomy" id="4874"/>
    <lineage>
        <taxon>Eukaryota</taxon>
        <taxon>Fungi</taxon>
        <taxon>Fungi incertae sedis</taxon>
        <taxon>Mucoromycota</taxon>
        <taxon>Glomeromycotina</taxon>
        <taxon>Glomeromycetes</taxon>
        <taxon>Diversisporales</taxon>
        <taxon>Gigasporaceae</taxon>
        <taxon>Gigaspora</taxon>
    </lineage>
</organism>
<name>A0ABN7W116_GIGMA</name>